<dbReference type="GO" id="GO:0015288">
    <property type="term" value="F:porin activity"/>
    <property type="evidence" value="ECO:0007669"/>
    <property type="project" value="TreeGrafter"/>
</dbReference>
<reference evidence="8 9" key="1">
    <citation type="submission" date="2011-11" db="EMBL/GenBank/DDBJ databases">
        <title>The Noncontiguous Finished genome of Desulfosporosinus youngiae DSM 17734.</title>
        <authorList>
            <consortium name="US DOE Joint Genome Institute (JGI-PGF)"/>
            <person name="Lucas S."/>
            <person name="Han J."/>
            <person name="Lapidus A."/>
            <person name="Cheng J.-F."/>
            <person name="Goodwin L."/>
            <person name="Pitluck S."/>
            <person name="Peters L."/>
            <person name="Ovchinnikova G."/>
            <person name="Lu M."/>
            <person name="Land M.L."/>
            <person name="Hauser L."/>
            <person name="Pester M."/>
            <person name="Spring S."/>
            <person name="Ollivier B."/>
            <person name="Rattei T."/>
            <person name="Klenk H.-P."/>
            <person name="Wagner M."/>
            <person name="Loy A."/>
            <person name="Woyke T.J."/>
        </authorList>
    </citation>
    <scope>NUCLEOTIDE SEQUENCE [LARGE SCALE GENOMIC DNA]</scope>
    <source>
        <strain evidence="8 9">DSM 17734</strain>
    </source>
</reference>
<comment type="subcellular location">
    <subcellularLocation>
        <location evidence="1">Cell outer membrane</location>
    </subcellularLocation>
</comment>
<dbReference type="RefSeq" id="WP_007787138.1">
    <property type="nucleotide sequence ID" value="NZ_CM001441.1"/>
</dbReference>
<dbReference type="PANTHER" id="PTHR30026">
    <property type="entry name" value="OUTER MEMBRANE PROTEIN TOLC"/>
    <property type="match status" value="1"/>
</dbReference>
<evidence type="ECO:0000256" key="2">
    <source>
        <dbReference type="ARBA" id="ARBA00022452"/>
    </source>
</evidence>
<feature type="coiled-coil region" evidence="6">
    <location>
        <begin position="309"/>
        <end position="336"/>
    </location>
</feature>
<keyword evidence="6" id="KW-0175">Coiled coil</keyword>
<evidence type="ECO:0000313" key="8">
    <source>
        <dbReference type="EMBL" id="EHQ91970.1"/>
    </source>
</evidence>
<evidence type="ECO:0000256" key="4">
    <source>
        <dbReference type="ARBA" id="ARBA00023136"/>
    </source>
</evidence>
<proteinExistence type="predicted"/>
<dbReference type="eggNOG" id="ENOG502ZBES">
    <property type="taxonomic scope" value="Bacteria"/>
</dbReference>
<evidence type="ECO:0008006" key="10">
    <source>
        <dbReference type="Google" id="ProtNLM"/>
    </source>
</evidence>
<keyword evidence="3" id="KW-0812">Transmembrane</keyword>
<dbReference type="GO" id="GO:0015562">
    <property type="term" value="F:efflux transmembrane transporter activity"/>
    <property type="evidence" value="ECO:0007669"/>
    <property type="project" value="TreeGrafter"/>
</dbReference>
<gene>
    <name evidence="8" type="ORF">DesyoDRAFT_5035</name>
</gene>
<dbReference type="EMBL" id="CM001441">
    <property type="protein sequence ID" value="EHQ91970.1"/>
    <property type="molecule type" value="Genomic_DNA"/>
</dbReference>
<dbReference type="STRING" id="768710.DesyoDRAFT_5035"/>
<keyword evidence="5" id="KW-0998">Cell outer membrane</keyword>
<keyword evidence="4" id="KW-0472">Membrane</keyword>
<dbReference type="Gene3D" id="1.20.1600.10">
    <property type="entry name" value="Outer membrane efflux proteins (OEP)"/>
    <property type="match status" value="2"/>
</dbReference>
<feature type="chain" id="PRO_5003602358" description="Outer membrane protein" evidence="7">
    <location>
        <begin position="25"/>
        <end position="386"/>
    </location>
</feature>
<keyword evidence="7" id="KW-0732">Signal</keyword>
<dbReference type="HOGENOM" id="CLU_701556_0_0_9"/>
<sequence>MKKLVGVSLLSAMLILGQPLMAFADTTGSRMINFEDIETIITEQNLEVQMNENERLKAYLDFSTLKRDIREIEDGLEDIDEERDRGGSAIGLGAEKRILLDTLKQLERTQVDRPTLEAMADLNASIKNVSQIRLAEGKFIGYNQSKLGSADISMAIDNLQKQLFTMQLQESLGLVSHNSINDLETKLVDMQTKLQSTKFQQDSIERELKTMLNDQENIIVIEGIPSDEDFVIKDKDADLEKALENSYSLKLLEQQIVIAQSALDRAKKDNGMSSKQYKKANYDLTNANLKLNLQKEALKTGYYTMVDNIANVQSDLRLAQQSLEDQKVKLSEAQLKMGLGMISKLEVDNATTNYQVQENAVKQKQIDLFNAKCNYEWFLKGISGIQ</sequence>
<dbReference type="Proteomes" id="UP000005104">
    <property type="component" value="Chromosome"/>
</dbReference>
<dbReference type="InterPro" id="IPR051906">
    <property type="entry name" value="TolC-like"/>
</dbReference>
<protein>
    <recommendedName>
        <fullName evidence="10">Outer membrane protein</fullName>
    </recommendedName>
</protein>
<accession>H5XZJ6</accession>
<dbReference type="SUPFAM" id="SSF56954">
    <property type="entry name" value="Outer membrane efflux proteins (OEP)"/>
    <property type="match status" value="1"/>
</dbReference>
<evidence type="ECO:0000256" key="7">
    <source>
        <dbReference type="SAM" id="SignalP"/>
    </source>
</evidence>
<dbReference type="AlphaFoldDB" id="H5XZJ6"/>
<dbReference type="PANTHER" id="PTHR30026:SF20">
    <property type="entry name" value="OUTER MEMBRANE PROTEIN TOLC"/>
    <property type="match status" value="1"/>
</dbReference>
<evidence type="ECO:0000256" key="1">
    <source>
        <dbReference type="ARBA" id="ARBA00004442"/>
    </source>
</evidence>
<evidence type="ECO:0000256" key="5">
    <source>
        <dbReference type="ARBA" id="ARBA00023237"/>
    </source>
</evidence>
<name>H5XZJ6_9FIRM</name>
<evidence type="ECO:0000256" key="3">
    <source>
        <dbReference type="ARBA" id="ARBA00022692"/>
    </source>
</evidence>
<feature type="signal peptide" evidence="7">
    <location>
        <begin position="1"/>
        <end position="24"/>
    </location>
</feature>
<dbReference type="GO" id="GO:1990281">
    <property type="term" value="C:efflux pump complex"/>
    <property type="evidence" value="ECO:0007669"/>
    <property type="project" value="TreeGrafter"/>
</dbReference>
<evidence type="ECO:0000313" key="9">
    <source>
        <dbReference type="Proteomes" id="UP000005104"/>
    </source>
</evidence>
<evidence type="ECO:0000256" key="6">
    <source>
        <dbReference type="SAM" id="Coils"/>
    </source>
</evidence>
<keyword evidence="2" id="KW-1134">Transmembrane beta strand</keyword>
<organism evidence="8 9">
    <name type="scientific">Desulfosporosinus youngiae DSM 17734</name>
    <dbReference type="NCBI Taxonomy" id="768710"/>
    <lineage>
        <taxon>Bacteria</taxon>
        <taxon>Bacillati</taxon>
        <taxon>Bacillota</taxon>
        <taxon>Clostridia</taxon>
        <taxon>Eubacteriales</taxon>
        <taxon>Desulfitobacteriaceae</taxon>
        <taxon>Desulfosporosinus</taxon>
    </lineage>
</organism>
<keyword evidence="9" id="KW-1185">Reference proteome</keyword>
<dbReference type="OrthoDB" id="1903697at2"/>
<dbReference type="GO" id="GO:0009279">
    <property type="term" value="C:cell outer membrane"/>
    <property type="evidence" value="ECO:0007669"/>
    <property type="project" value="UniProtKB-SubCell"/>
</dbReference>